<keyword evidence="3" id="KW-1185">Reference proteome</keyword>
<dbReference type="InParanoid" id="A0A409WFD9"/>
<evidence type="ECO:0000256" key="1">
    <source>
        <dbReference type="SAM" id="MobiDB-lite"/>
    </source>
</evidence>
<accession>A0A409WFD9</accession>
<comment type="caution">
    <text evidence="2">The sequence shown here is derived from an EMBL/GenBank/DDBJ whole genome shotgun (WGS) entry which is preliminary data.</text>
</comment>
<name>A0A409WFD9_PSICY</name>
<feature type="region of interest" description="Disordered" evidence="1">
    <location>
        <begin position="1"/>
        <end position="77"/>
    </location>
</feature>
<feature type="compositionally biased region" description="Polar residues" evidence="1">
    <location>
        <begin position="22"/>
        <end position="43"/>
    </location>
</feature>
<evidence type="ECO:0000313" key="2">
    <source>
        <dbReference type="EMBL" id="PPQ77170.1"/>
    </source>
</evidence>
<protein>
    <submittedName>
        <fullName evidence="2">Uncharacterized protein</fullName>
    </submittedName>
</protein>
<proteinExistence type="predicted"/>
<dbReference type="EMBL" id="NHYD01003442">
    <property type="protein sequence ID" value="PPQ77170.1"/>
    <property type="molecule type" value="Genomic_DNA"/>
</dbReference>
<feature type="compositionally biased region" description="Basic and acidic residues" evidence="1">
    <location>
        <begin position="1"/>
        <end position="15"/>
    </location>
</feature>
<sequence>MDSSNRKPLDEDRPDALPSPLADSSESPNRKQATMDSSSSAQLNGIDPFTPPSEARFSNNPVIKMEWRTSLSAPRTP</sequence>
<reference evidence="2 3" key="1">
    <citation type="journal article" date="2018" name="Evol. Lett.">
        <title>Horizontal gene cluster transfer increased hallucinogenic mushroom diversity.</title>
        <authorList>
            <person name="Reynolds H.T."/>
            <person name="Vijayakumar V."/>
            <person name="Gluck-Thaler E."/>
            <person name="Korotkin H.B."/>
            <person name="Matheny P.B."/>
            <person name="Slot J.C."/>
        </authorList>
    </citation>
    <scope>NUCLEOTIDE SEQUENCE [LARGE SCALE GENOMIC DNA]</scope>
    <source>
        <strain evidence="2 3">2631</strain>
    </source>
</reference>
<evidence type="ECO:0000313" key="3">
    <source>
        <dbReference type="Proteomes" id="UP000283269"/>
    </source>
</evidence>
<dbReference type="Proteomes" id="UP000283269">
    <property type="component" value="Unassembled WGS sequence"/>
</dbReference>
<organism evidence="2 3">
    <name type="scientific">Psilocybe cyanescens</name>
    <dbReference type="NCBI Taxonomy" id="93625"/>
    <lineage>
        <taxon>Eukaryota</taxon>
        <taxon>Fungi</taxon>
        <taxon>Dikarya</taxon>
        <taxon>Basidiomycota</taxon>
        <taxon>Agaricomycotina</taxon>
        <taxon>Agaricomycetes</taxon>
        <taxon>Agaricomycetidae</taxon>
        <taxon>Agaricales</taxon>
        <taxon>Agaricineae</taxon>
        <taxon>Strophariaceae</taxon>
        <taxon>Psilocybe</taxon>
    </lineage>
</organism>
<dbReference type="AlphaFoldDB" id="A0A409WFD9"/>
<gene>
    <name evidence="2" type="ORF">CVT25_010798</name>
</gene>